<dbReference type="Pfam" id="PF00583">
    <property type="entry name" value="Acetyltransf_1"/>
    <property type="match status" value="1"/>
</dbReference>
<dbReference type="EMBL" id="CAADFO010000011">
    <property type="protein sequence ID" value="VFK25065.1"/>
    <property type="molecule type" value="Genomic_DNA"/>
</dbReference>
<evidence type="ECO:0000313" key="4">
    <source>
        <dbReference type="EMBL" id="VFK74953.1"/>
    </source>
</evidence>
<dbReference type="GO" id="GO:0016747">
    <property type="term" value="F:acyltransferase activity, transferring groups other than amino-acyl groups"/>
    <property type="evidence" value="ECO:0007669"/>
    <property type="project" value="InterPro"/>
</dbReference>
<dbReference type="EMBL" id="CAADGH010000013">
    <property type="protein sequence ID" value="VFK74953.1"/>
    <property type="molecule type" value="Genomic_DNA"/>
</dbReference>
<dbReference type="SUPFAM" id="SSF55729">
    <property type="entry name" value="Acyl-CoA N-acyltransferases (Nat)"/>
    <property type="match status" value="1"/>
</dbReference>
<dbReference type="InterPro" id="IPR000182">
    <property type="entry name" value="GNAT_dom"/>
</dbReference>
<dbReference type="EMBL" id="CAADFQ010000012">
    <property type="protein sequence ID" value="VFK29810.1"/>
    <property type="molecule type" value="Genomic_DNA"/>
</dbReference>
<evidence type="ECO:0000259" key="1">
    <source>
        <dbReference type="PROSITE" id="PS51186"/>
    </source>
</evidence>
<gene>
    <name evidence="2" type="ORF">BECKMB1821G_GA0114241_101121</name>
    <name evidence="4" type="ORF">BECKMB1821H_GA0114242_101311</name>
    <name evidence="3" type="ORF">BECKMB1821I_GA0114274_101211</name>
</gene>
<dbReference type="AlphaFoldDB" id="A0A450XKF4"/>
<protein>
    <submittedName>
        <fullName evidence="3">Ribosomal protein S18 acetylase RimI</fullName>
    </submittedName>
</protein>
<name>A0A450XKF4_9GAMM</name>
<evidence type="ECO:0000313" key="3">
    <source>
        <dbReference type="EMBL" id="VFK29810.1"/>
    </source>
</evidence>
<accession>A0A450XKF4</accession>
<keyword evidence="3" id="KW-0689">Ribosomal protein</keyword>
<feature type="domain" description="N-acetyltransferase" evidence="1">
    <location>
        <begin position="4"/>
        <end position="169"/>
    </location>
</feature>
<dbReference type="PROSITE" id="PS51186">
    <property type="entry name" value="GNAT"/>
    <property type="match status" value="1"/>
</dbReference>
<proteinExistence type="predicted"/>
<evidence type="ECO:0000313" key="2">
    <source>
        <dbReference type="EMBL" id="VFK25065.1"/>
    </source>
</evidence>
<dbReference type="Gene3D" id="3.40.630.30">
    <property type="match status" value="1"/>
</dbReference>
<sequence length="172" mass="19867">MDKFKITPLSEKYLDDVMKLQHIVLNSLADRSFFYADTKEYMADLIKTDIVLGCFTEDNLVAYRGIKFVIDKDENLGKDINLPESELPNVAHFDTIVVHPSYRENGFGYSLNTEALDVIRGRGRHHILVTVSPRNIASVNMFLKFGMKIKKFSLKYGGLERYIMHMDIRVKE</sequence>
<keyword evidence="3" id="KW-0687">Ribonucleoprotein</keyword>
<reference evidence="3" key="1">
    <citation type="submission" date="2019-02" db="EMBL/GenBank/DDBJ databases">
        <authorList>
            <person name="Gruber-Vodicka R. H."/>
            <person name="Seah K. B. B."/>
        </authorList>
    </citation>
    <scope>NUCLEOTIDE SEQUENCE</scope>
    <source>
        <strain evidence="2">BECK_BZ197</strain>
        <strain evidence="4">BECK_BZ198</strain>
        <strain evidence="3">BECK_BZ199</strain>
    </source>
</reference>
<dbReference type="InterPro" id="IPR016181">
    <property type="entry name" value="Acyl_CoA_acyltransferase"/>
</dbReference>
<organism evidence="3">
    <name type="scientific">Candidatus Kentrum sp. MB</name>
    <dbReference type="NCBI Taxonomy" id="2138164"/>
    <lineage>
        <taxon>Bacteria</taxon>
        <taxon>Pseudomonadati</taxon>
        <taxon>Pseudomonadota</taxon>
        <taxon>Gammaproteobacteria</taxon>
        <taxon>Candidatus Kentrum</taxon>
    </lineage>
</organism>
<dbReference type="GO" id="GO:0005840">
    <property type="term" value="C:ribosome"/>
    <property type="evidence" value="ECO:0007669"/>
    <property type="project" value="UniProtKB-KW"/>
</dbReference>